<gene>
    <name evidence="2" type="ORF">GCM10010448_48870</name>
</gene>
<dbReference type="EMBL" id="BAAAUF010000048">
    <property type="protein sequence ID" value="GAA3059771.1"/>
    <property type="molecule type" value="Genomic_DNA"/>
</dbReference>
<comment type="caution">
    <text evidence="2">The sequence shown here is derived from an EMBL/GenBank/DDBJ whole genome shotgun (WGS) entry which is preliminary data.</text>
</comment>
<feature type="transmembrane region" description="Helical" evidence="1">
    <location>
        <begin position="30"/>
        <end position="52"/>
    </location>
</feature>
<name>A0ABP6LXT4_9ACTN</name>
<keyword evidence="1" id="KW-1133">Transmembrane helix</keyword>
<keyword evidence="3" id="KW-1185">Reference proteome</keyword>
<keyword evidence="1" id="KW-0812">Transmembrane</keyword>
<evidence type="ECO:0000256" key="1">
    <source>
        <dbReference type="SAM" id="Phobius"/>
    </source>
</evidence>
<accession>A0ABP6LXT4</accession>
<dbReference type="RefSeq" id="WP_234511454.1">
    <property type="nucleotide sequence ID" value="NZ_BAAAUF010000048.1"/>
</dbReference>
<dbReference type="Proteomes" id="UP001501532">
    <property type="component" value="Unassembled WGS sequence"/>
</dbReference>
<sequence>MSETDELPVEGLVAEVPEIEEKRGGGKLKFLAAGAAGVAVLAIAAAVTVGMYGQSQVDAAREGEHKAQAEAKALKNQPPKTVTKTVTKKVPTFGKSTLMGIFASGAIQQGTYDSAGNQVFTPNDSTCSDFYTSLSNQYTSIAIDRGEFMQACLTSVTQTLKKNTTP</sequence>
<proteinExistence type="predicted"/>
<evidence type="ECO:0000313" key="2">
    <source>
        <dbReference type="EMBL" id="GAA3059771.1"/>
    </source>
</evidence>
<evidence type="ECO:0000313" key="3">
    <source>
        <dbReference type="Proteomes" id="UP001501532"/>
    </source>
</evidence>
<keyword evidence="1" id="KW-0472">Membrane</keyword>
<protein>
    <submittedName>
        <fullName evidence="2">Uncharacterized protein</fullName>
    </submittedName>
</protein>
<organism evidence="2 3">
    <name type="scientific">Streptomyces glomeratus</name>
    <dbReference type="NCBI Taxonomy" id="284452"/>
    <lineage>
        <taxon>Bacteria</taxon>
        <taxon>Bacillati</taxon>
        <taxon>Actinomycetota</taxon>
        <taxon>Actinomycetes</taxon>
        <taxon>Kitasatosporales</taxon>
        <taxon>Streptomycetaceae</taxon>
        <taxon>Streptomyces</taxon>
    </lineage>
</organism>
<reference evidence="3" key="1">
    <citation type="journal article" date="2019" name="Int. J. Syst. Evol. Microbiol.">
        <title>The Global Catalogue of Microorganisms (GCM) 10K type strain sequencing project: providing services to taxonomists for standard genome sequencing and annotation.</title>
        <authorList>
            <consortium name="The Broad Institute Genomics Platform"/>
            <consortium name="The Broad Institute Genome Sequencing Center for Infectious Disease"/>
            <person name="Wu L."/>
            <person name="Ma J."/>
        </authorList>
    </citation>
    <scope>NUCLEOTIDE SEQUENCE [LARGE SCALE GENOMIC DNA]</scope>
    <source>
        <strain evidence="3">JCM 9091</strain>
    </source>
</reference>